<evidence type="ECO:0000256" key="1">
    <source>
        <dbReference type="ARBA" id="ARBA00004141"/>
    </source>
</evidence>
<comment type="subcellular location">
    <subcellularLocation>
        <location evidence="6">Cell membrane</location>
        <topology evidence="6">Multi-pass membrane protein</topology>
    </subcellularLocation>
    <subcellularLocation>
        <location evidence="1">Membrane</location>
        <topology evidence="1">Multi-pass membrane protein</topology>
    </subcellularLocation>
</comment>
<keyword evidence="8" id="KW-1185">Reference proteome</keyword>
<evidence type="ECO:0000256" key="3">
    <source>
        <dbReference type="ARBA" id="ARBA00022692"/>
    </source>
</evidence>
<keyword evidence="5 6" id="KW-0472">Membrane</keyword>
<feature type="transmembrane region" description="Helical" evidence="6">
    <location>
        <begin position="82"/>
        <end position="103"/>
    </location>
</feature>
<feature type="transmembrane region" description="Helical" evidence="6">
    <location>
        <begin position="212"/>
        <end position="231"/>
    </location>
</feature>
<dbReference type="PANTHER" id="PTHR43701:SF2">
    <property type="entry name" value="MEMBRANE TRANSPORTER PROTEIN YJNA-RELATED"/>
    <property type="match status" value="1"/>
</dbReference>
<evidence type="ECO:0000256" key="6">
    <source>
        <dbReference type="RuleBase" id="RU363041"/>
    </source>
</evidence>
<proteinExistence type="inferred from homology"/>
<sequence>MTDQKMPQLNARTVVILIIVGLAAGFLSGMFGVGGGIIIIPALITFAGFEPRLASGTSLTTIVPLALVGVVSYAIEGHVSWVAAGLLALGALGGSQVGTWLLSKVRQKWLQLGFAGFMLVSVVMLFVVIPSRDSHIEITWGTALALVVTGFLTGVLSGLLGVGGGIIVVPALMLGFGASDLVAKGTSLLMMIPTALSGTIPNLMRKNLHVPTAIIVGLSACCTTFLGSFVAHKVSPLAANVCFAVFLVAVATNLIIRALRSK</sequence>
<feature type="transmembrane region" description="Helical" evidence="6">
    <location>
        <begin position="14"/>
        <end position="47"/>
    </location>
</feature>
<protein>
    <recommendedName>
        <fullName evidence="6">Probable membrane transporter protein</fullName>
    </recommendedName>
</protein>
<dbReference type="InterPro" id="IPR051598">
    <property type="entry name" value="TSUP/Inactive_protease-like"/>
</dbReference>
<dbReference type="PANTHER" id="PTHR43701">
    <property type="entry name" value="MEMBRANE TRANSPORTER PROTEIN MJ0441-RELATED"/>
    <property type="match status" value="1"/>
</dbReference>
<organism evidence="7 8">
    <name type="scientific">Scrofimicrobium canadense</name>
    <dbReference type="NCBI Taxonomy" id="2652290"/>
    <lineage>
        <taxon>Bacteria</taxon>
        <taxon>Bacillati</taxon>
        <taxon>Actinomycetota</taxon>
        <taxon>Actinomycetes</taxon>
        <taxon>Actinomycetales</taxon>
        <taxon>Actinomycetaceae</taxon>
        <taxon>Scrofimicrobium</taxon>
    </lineage>
</organism>
<dbReference type="InterPro" id="IPR002781">
    <property type="entry name" value="TM_pro_TauE-like"/>
</dbReference>
<dbReference type="RefSeq" id="WP_154544800.1">
    <property type="nucleotide sequence ID" value="NZ_VULO01000007.1"/>
</dbReference>
<feature type="transmembrane region" description="Helical" evidence="6">
    <location>
        <begin position="141"/>
        <end position="169"/>
    </location>
</feature>
<dbReference type="EMBL" id="VULO01000007">
    <property type="protein sequence ID" value="MSS84438.1"/>
    <property type="molecule type" value="Genomic_DNA"/>
</dbReference>
<evidence type="ECO:0000256" key="4">
    <source>
        <dbReference type="ARBA" id="ARBA00022989"/>
    </source>
</evidence>
<dbReference type="AlphaFoldDB" id="A0A6N7W8H4"/>
<evidence type="ECO:0000256" key="2">
    <source>
        <dbReference type="ARBA" id="ARBA00009142"/>
    </source>
</evidence>
<evidence type="ECO:0000256" key="5">
    <source>
        <dbReference type="ARBA" id="ARBA00023136"/>
    </source>
</evidence>
<keyword evidence="4 6" id="KW-1133">Transmembrane helix</keyword>
<reference evidence="7 8" key="1">
    <citation type="submission" date="2019-08" db="EMBL/GenBank/DDBJ databases">
        <title>In-depth cultivation of the pig gut microbiome towards novel bacterial diversity and tailored functional studies.</title>
        <authorList>
            <person name="Wylensek D."/>
            <person name="Hitch T.C.A."/>
            <person name="Clavel T."/>
        </authorList>
    </citation>
    <scope>NUCLEOTIDE SEQUENCE [LARGE SCALE GENOMIC DNA]</scope>
    <source>
        <strain evidence="7 8">WB03_NA08</strain>
    </source>
</reference>
<evidence type="ECO:0000313" key="8">
    <source>
        <dbReference type="Proteomes" id="UP000470875"/>
    </source>
</evidence>
<name>A0A6N7W8H4_9ACTO</name>
<feature type="transmembrane region" description="Helical" evidence="6">
    <location>
        <begin position="109"/>
        <end position="129"/>
    </location>
</feature>
<keyword evidence="3 6" id="KW-0812">Transmembrane</keyword>
<dbReference type="GO" id="GO:0005886">
    <property type="term" value="C:plasma membrane"/>
    <property type="evidence" value="ECO:0007669"/>
    <property type="project" value="UniProtKB-SubCell"/>
</dbReference>
<feature type="transmembrane region" description="Helical" evidence="6">
    <location>
        <begin position="181"/>
        <end position="200"/>
    </location>
</feature>
<evidence type="ECO:0000313" key="7">
    <source>
        <dbReference type="EMBL" id="MSS84438.1"/>
    </source>
</evidence>
<accession>A0A6N7W8H4</accession>
<dbReference type="Pfam" id="PF01925">
    <property type="entry name" value="TauE"/>
    <property type="match status" value="2"/>
</dbReference>
<keyword evidence="6" id="KW-1003">Cell membrane</keyword>
<comment type="caution">
    <text evidence="7">The sequence shown here is derived from an EMBL/GenBank/DDBJ whole genome shotgun (WGS) entry which is preliminary data.</text>
</comment>
<feature type="transmembrane region" description="Helical" evidence="6">
    <location>
        <begin position="53"/>
        <end position="75"/>
    </location>
</feature>
<dbReference type="Proteomes" id="UP000470875">
    <property type="component" value="Unassembled WGS sequence"/>
</dbReference>
<comment type="similarity">
    <text evidence="2 6">Belongs to the 4-toluene sulfonate uptake permease (TSUP) (TC 2.A.102) family.</text>
</comment>
<feature type="transmembrane region" description="Helical" evidence="6">
    <location>
        <begin position="237"/>
        <end position="256"/>
    </location>
</feature>
<gene>
    <name evidence="7" type="ORF">FYJ24_06610</name>
</gene>